<dbReference type="AlphaFoldDB" id="A0A8H6JW52"/>
<sequence>MHHLALAASLLAPLALAQQSPPCATVNIVVARGSLEAQGAGLLGNLANQTAAQIPGSVITPLVYPAQLDPYPPSVSAGTRNMTDLLVQQVRSCPQTKLVLMGYSQGAQVSLDTVCGTHDGSNFNVTDAQFPTVGSKLVSAIVLFGDPTYVANQTYAKGTSTKNGIFPRTDFSACQQLTNRIASYCDETDLFCASGQNLTTHLGYFQNQRYITEAAAFAAQMSRQR</sequence>
<feature type="signal peptide" evidence="3">
    <location>
        <begin position="1"/>
        <end position="17"/>
    </location>
</feature>
<proteinExistence type="predicted"/>
<evidence type="ECO:0000256" key="2">
    <source>
        <dbReference type="ARBA" id="ARBA00023157"/>
    </source>
</evidence>
<accession>A0A8H6JW52</accession>
<feature type="chain" id="PRO_5034323598" evidence="3">
    <location>
        <begin position="18"/>
        <end position="225"/>
    </location>
</feature>
<keyword evidence="2" id="KW-1015">Disulfide bond</keyword>
<dbReference type="SUPFAM" id="SSF53474">
    <property type="entry name" value="alpha/beta-Hydrolases"/>
    <property type="match status" value="1"/>
</dbReference>
<dbReference type="Gene3D" id="3.40.50.1820">
    <property type="entry name" value="alpha/beta hydrolase"/>
    <property type="match status" value="1"/>
</dbReference>
<keyword evidence="1" id="KW-0378">Hydrolase</keyword>
<keyword evidence="5" id="KW-1185">Reference proteome</keyword>
<reference evidence="4" key="1">
    <citation type="journal article" date="2020" name="Phytopathology">
        <title>Genome Sequence Resources of Colletotrichum truncatum, C. plurivorum, C. musicola, and C. sojae: Four Species Pathogenic to Soybean (Glycine max).</title>
        <authorList>
            <person name="Rogerio F."/>
            <person name="Boufleur T.R."/>
            <person name="Ciampi-Guillardi M."/>
            <person name="Sukno S.A."/>
            <person name="Thon M.R."/>
            <person name="Massola Junior N.S."/>
            <person name="Baroncelli R."/>
        </authorList>
    </citation>
    <scope>NUCLEOTIDE SEQUENCE</scope>
    <source>
        <strain evidence="4">LFN00145</strain>
    </source>
</reference>
<protein>
    <submittedName>
        <fullName evidence="4">Acetylxylan esterase</fullName>
    </submittedName>
</protein>
<dbReference type="Pfam" id="PF01083">
    <property type="entry name" value="Cutinase"/>
    <property type="match status" value="1"/>
</dbReference>
<evidence type="ECO:0000313" key="5">
    <source>
        <dbReference type="Proteomes" id="UP000654918"/>
    </source>
</evidence>
<organism evidence="4 5">
    <name type="scientific">Colletotrichum plurivorum</name>
    <dbReference type="NCBI Taxonomy" id="2175906"/>
    <lineage>
        <taxon>Eukaryota</taxon>
        <taxon>Fungi</taxon>
        <taxon>Dikarya</taxon>
        <taxon>Ascomycota</taxon>
        <taxon>Pezizomycotina</taxon>
        <taxon>Sordariomycetes</taxon>
        <taxon>Hypocreomycetidae</taxon>
        <taxon>Glomerellales</taxon>
        <taxon>Glomerellaceae</taxon>
        <taxon>Colletotrichum</taxon>
        <taxon>Colletotrichum orchidearum species complex</taxon>
    </lineage>
</organism>
<dbReference type="InterPro" id="IPR000675">
    <property type="entry name" value="Cutinase/axe"/>
</dbReference>
<dbReference type="Proteomes" id="UP000654918">
    <property type="component" value="Unassembled WGS sequence"/>
</dbReference>
<evidence type="ECO:0000313" key="4">
    <source>
        <dbReference type="EMBL" id="KAF6820093.1"/>
    </source>
</evidence>
<dbReference type="SMART" id="SM01110">
    <property type="entry name" value="Cutinase"/>
    <property type="match status" value="1"/>
</dbReference>
<dbReference type="EMBL" id="WIGO01000277">
    <property type="protein sequence ID" value="KAF6820093.1"/>
    <property type="molecule type" value="Genomic_DNA"/>
</dbReference>
<evidence type="ECO:0000256" key="3">
    <source>
        <dbReference type="SAM" id="SignalP"/>
    </source>
</evidence>
<dbReference type="GO" id="GO:0052689">
    <property type="term" value="F:carboxylic ester hydrolase activity"/>
    <property type="evidence" value="ECO:0007669"/>
    <property type="project" value="UniProtKB-ARBA"/>
</dbReference>
<comment type="caution">
    <text evidence="4">The sequence shown here is derived from an EMBL/GenBank/DDBJ whole genome shotgun (WGS) entry which is preliminary data.</text>
</comment>
<name>A0A8H6JW52_9PEZI</name>
<keyword evidence="3" id="KW-0732">Signal</keyword>
<evidence type="ECO:0000256" key="1">
    <source>
        <dbReference type="ARBA" id="ARBA00022801"/>
    </source>
</evidence>
<gene>
    <name evidence="4" type="ORF">CPLU01_12867</name>
</gene>
<dbReference type="PANTHER" id="PTHR33630:SF9">
    <property type="entry name" value="CUTINASE 4"/>
    <property type="match status" value="1"/>
</dbReference>
<dbReference type="InterPro" id="IPR029058">
    <property type="entry name" value="AB_hydrolase_fold"/>
</dbReference>
<dbReference type="PANTHER" id="PTHR33630">
    <property type="entry name" value="CUTINASE RV1984C-RELATED-RELATED"/>
    <property type="match status" value="1"/>
</dbReference>